<reference evidence="1 2" key="1">
    <citation type="journal article" date="2015" name="Microbes Environ.">
        <title>Distribution and evolution of nitrogen fixation genes in the phylum bacteroidetes.</title>
        <authorList>
            <person name="Inoue J."/>
            <person name="Oshima K."/>
            <person name="Suda W."/>
            <person name="Sakamoto M."/>
            <person name="Iino T."/>
            <person name="Noda S."/>
            <person name="Hongoh Y."/>
            <person name="Hattori M."/>
            <person name="Ohkuma M."/>
        </authorList>
    </citation>
    <scope>NUCLEOTIDE SEQUENCE [LARGE SCALE GENOMIC DNA]</scope>
    <source>
        <strain evidence="1">JCM 15548</strain>
    </source>
</reference>
<evidence type="ECO:0000313" key="2">
    <source>
        <dbReference type="Proteomes" id="UP000032900"/>
    </source>
</evidence>
<dbReference type="Proteomes" id="UP000032900">
    <property type="component" value="Unassembled WGS sequence"/>
</dbReference>
<gene>
    <name evidence="1" type="ORF">JCM15548_11408</name>
</gene>
<dbReference type="RefSeq" id="WP_062123304.1">
    <property type="nucleotide sequence ID" value="NZ_BAZW01000007.1"/>
</dbReference>
<proteinExistence type="predicted"/>
<dbReference type="InterPro" id="IPR025563">
    <property type="entry name" value="DUF4286"/>
</dbReference>
<dbReference type="Pfam" id="PF14114">
    <property type="entry name" value="DUF4286"/>
    <property type="match status" value="1"/>
</dbReference>
<dbReference type="STRING" id="1236989.JCM15548_11408"/>
<organism evidence="1 2">
    <name type="scientific">Geofilum rubicundum JCM 15548</name>
    <dbReference type="NCBI Taxonomy" id="1236989"/>
    <lineage>
        <taxon>Bacteria</taxon>
        <taxon>Pseudomonadati</taxon>
        <taxon>Bacteroidota</taxon>
        <taxon>Bacteroidia</taxon>
        <taxon>Marinilabiliales</taxon>
        <taxon>Marinilabiliaceae</taxon>
        <taxon>Geofilum</taxon>
    </lineage>
</organism>
<evidence type="ECO:0000313" key="1">
    <source>
        <dbReference type="EMBL" id="GAO29240.1"/>
    </source>
</evidence>
<sequence length="99" mass="11320">MLIFNTSFYVGEGSVEDWKRWLNEQLFVEVGKQVGDLPTEVFEVVSARPEENRIFSVQWRCSQLGEIRQVDDCVASVLSTLQSQFGESATHFSSIMKKL</sequence>
<accession>A0A0E9LWI7</accession>
<dbReference type="EMBL" id="BAZW01000007">
    <property type="protein sequence ID" value="GAO29240.1"/>
    <property type="molecule type" value="Genomic_DNA"/>
</dbReference>
<keyword evidence="2" id="KW-1185">Reference proteome</keyword>
<dbReference type="AlphaFoldDB" id="A0A0E9LWI7"/>
<evidence type="ECO:0008006" key="3">
    <source>
        <dbReference type="Google" id="ProtNLM"/>
    </source>
</evidence>
<comment type="caution">
    <text evidence="1">The sequence shown here is derived from an EMBL/GenBank/DDBJ whole genome shotgun (WGS) entry which is preliminary data.</text>
</comment>
<protein>
    <recommendedName>
        <fullName evidence="3">DUF4286 domain-containing protein</fullName>
    </recommendedName>
</protein>
<name>A0A0E9LWI7_9BACT</name>